<dbReference type="InterPro" id="IPR035940">
    <property type="entry name" value="CAP_sf"/>
</dbReference>
<keyword evidence="3" id="KW-1185">Reference proteome</keyword>
<dbReference type="PRINTS" id="PR00837">
    <property type="entry name" value="V5TPXLIKE"/>
</dbReference>
<dbReference type="Gene3D" id="3.40.33.10">
    <property type="entry name" value="CAP"/>
    <property type="match status" value="1"/>
</dbReference>
<dbReference type="SMART" id="SM00198">
    <property type="entry name" value="SCP"/>
    <property type="match status" value="1"/>
</dbReference>
<dbReference type="OrthoDB" id="337038at2759"/>
<accession>A0A6G1KU53</accession>
<dbReference type="Pfam" id="PF00188">
    <property type="entry name" value="CAP"/>
    <property type="match status" value="1"/>
</dbReference>
<evidence type="ECO:0000313" key="3">
    <source>
        <dbReference type="Proteomes" id="UP000799436"/>
    </source>
</evidence>
<protein>
    <submittedName>
        <fullName evidence="2">PR-1-like protein</fullName>
    </submittedName>
</protein>
<dbReference type="PANTHER" id="PTHR10334">
    <property type="entry name" value="CYSTEINE-RICH SECRETORY PROTEIN-RELATED"/>
    <property type="match status" value="1"/>
</dbReference>
<dbReference type="PROSITE" id="PS01009">
    <property type="entry name" value="CRISP_1"/>
    <property type="match status" value="1"/>
</dbReference>
<sequence>MSTTSKATATATSTSSLQSAVLNSTNYYRTLYQANAVEWNTTLVQHATNWAAECLWEHSGGPYGENLALGYSSAGAGIDAWAAEASLYNFSDPGVSSSTGHFTQLVWQDTTQVGRALVACNNAASGGAKRNCLVCEYSKTRGNILGEFATEVKPPVSKRGLLEEEVNEGIVEGEELVARQAGSAAELGLGAARLLGTLVAVYVLASALM</sequence>
<reference evidence="2" key="1">
    <citation type="journal article" date="2020" name="Stud. Mycol.">
        <title>101 Dothideomycetes genomes: a test case for predicting lifestyles and emergence of pathogens.</title>
        <authorList>
            <person name="Haridas S."/>
            <person name="Albert R."/>
            <person name="Binder M."/>
            <person name="Bloem J."/>
            <person name="Labutti K."/>
            <person name="Salamov A."/>
            <person name="Andreopoulos B."/>
            <person name="Baker S."/>
            <person name="Barry K."/>
            <person name="Bills G."/>
            <person name="Bluhm B."/>
            <person name="Cannon C."/>
            <person name="Castanera R."/>
            <person name="Culley D."/>
            <person name="Daum C."/>
            <person name="Ezra D."/>
            <person name="Gonzalez J."/>
            <person name="Henrissat B."/>
            <person name="Kuo A."/>
            <person name="Liang C."/>
            <person name="Lipzen A."/>
            <person name="Lutzoni F."/>
            <person name="Magnuson J."/>
            <person name="Mondo S."/>
            <person name="Nolan M."/>
            <person name="Ohm R."/>
            <person name="Pangilinan J."/>
            <person name="Park H.-J."/>
            <person name="Ramirez L."/>
            <person name="Alfaro M."/>
            <person name="Sun H."/>
            <person name="Tritt A."/>
            <person name="Yoshinaga Y."/>
            <person name="Zwiers L.-H."/>
            <person name="Turgeon B."/>
            <person name="Goodwin S."/>
            <person name="Spatafora J."/>
            <person name="Crous P."/>
            <person name="Grigoriev I."/>
        </authorList>
    </citation>
    <scope>NUCLEOTIDE SEQUENCE</scope>
    <source>
        <strain evidence="2">CBS 116005</strain>
    </source>
</reference>
<dbReference type="EMBL" id="ML995937">
    <property type="protein sequence ID" value="KAF2764145.1"/>
    <property type="molecule type" value="Genomic_DNA"/>
</dbReference>
<feature type="domain" description="SCP" evidence="1">
    <location>
        <begin position="16"/>
        <end position="146"/>
    </location>
</feature>
<dbReference type="InterPro" id="IPR001283">
    <property type="entry name" value="CRISP-related"/>
</dbReference>
<dbReference type="InterPro" id="IPR014044">
    <property type="entry name" value="CAP_dom"/>
</dbReference>
<dbReference type="SUPFAM" id="SSF55797">
    <property type="entry name" value="PR-1-like"/>
    <property type="match status" value="1"/>
</dbReference>
<dbReference type="GO" id="GO:0005576">
    <property type="term" value="C:extracellular region"/>
    <property type="evidence" value="ECO:0007669"/>
    <property type="project" value="InterPro"/>
</dbReference>
<name>A0A6G1KU53_9PEZI</name>
<dbReference type="AlphaFoldDB" id="A0A6G1KU53"/>
<evidence type="ECO:0000259" key="1">
    <source>
        <dbReference type="SMART" id="SM00198"/>
    </source>
</evidence>
<dbReference type="Proteomes" id="UP000799436">
    <property type="component" value="Unassembled WGS sequence"/>
</dbReference>
<gene>
    <name evidence="2" type="ORF">EJ03DRAFT_40001</name>
</gene>
<organism evidence="2 3">
    <name type="scientific">Teratosphaeria nubilosa</name>
    <dbReference type="NCBI Taxonomy" id="161662"/>
    <lineage>
        <taxon>Eukaryota</taxon>
        <taxon>Fungi</taxon>
        <taxon>Dikarya</taxon>
        <taxon>Ascomycota</taxon>
        <taxon>Pezizomycotina</taxon>
        <taxon>Dothideomycetes</taxon>
        <taxon>Dothideomycetidae</taxon>
        <taxon>Mycosphaerellales</taxon>
        <taxon>Teratosphaeriaceae</taxon>
        <taxon>Teratosphaeria</taxon>
    </lineage>
</organism>
<dbReference type="InterPro" id="IPR018244">
    <property type="entry name" value="Allrgn_V5/Tpx1_CS"/>
</dbReference>
<evidence type="ECO:0000313" key="2">
    <source>
        <dbReference type="EMBL" id="KAF2764145.1"/>
    </source>
</evidence>
<proteinExistence type="predicted"/>